<accession>A0A0C5VPG0</accession>
<sequence length="267" mass="31679">MGQLIPRLQQSWTRQLAWSLFSPDLFLYYPSPFRPDAWSIEWLWRLDQLESDDPEFPRRLGFRFEQLLERYLIDHPEWQLLGRNIQIHDDNRTIGELDFIALYLPDGQAWHIEAAVKFYLQTPWGWYGPDVRDTLLQKYLRMKNHQLRLHEHPAARSQLDHYGISQNLASAMHAKGWLFGYEGQCLLPDYVNPAIQTGNWELAAKWPYGRAYLDKSSWLDPIAMETDYSFETVEGYPIMINHNGQRQFLVPEIWLQNIEEQNNGQTV</sequence>
<dbReference type="InterPro" id="IPR015003">
    <property type="entry name" value="DUF1853"/>
</dbReference>
<dbReference type="EMBL" id="CP007142">
    <property type="protein sequence ID" value="AJQ95238.1"/>
    <property type="molecule type" value="Genomic_DNA"/>
</dbReference>
<evidence type="ECO:0000313" key="2">
    <source>
        <dbReference type="Proteomes" id="UP000032266"/>
    </source>
</evidence>
<proteinExistence type="predicted"/>
<dbReference type="AlphaFoldDB" id="A0A0C5VPG0"/>
<reference evidence="1 2" key="1">
    <citation type="submission" date="2014-01" db="EMBL/GenBank/DDBJ databases">
        <title>Full genme sequencing of cellulolytic bacterium Gynuella sunshinyii YC6258T gen. nov., sp. nov.</title>
        <authorList>
            <person name="Khan H."/>
            <person name="Chung E.J."/>
            <person name="Chung Y.R."/>
        </authorList>
    </citation>
    <scope>NUCLEOTIDE SEQUENCE [LARGE SCALE GENOMIC DNA]</scope>
    <source>
        <strain evidence="1 2">YC6258</strain>
    </source>
</reference>
<dbReference type="Proteomes" id="UP000032266">
    <property type="component" value="Chromosome"/>
</dbReference>
<name>A0A0C5VPG0_9GAMM</name>
<keyword evidence="2" id="KW-1185">Reference proteome</keyword>
<dbReference type="Pfam" id="PF08907">
    <property type="entry name" value="DUF1853"/>
    <property type="match status" value="1"/>
</dbReference>
<evidence type="ECO:0000313" key="1">
    <source>
        <dbReference type="EMBL" id="AJQ95238.1"/>
    </source>
</evidence>
<evidence type="ECO:0008006" key="3">
    <source>
        <dbReference type="Google" id="ProtNLM"/>
    </source>
</evidence>
<gene>
    <name evidence="1" type="ORF">YC6258_03202</name>
</gene>
<dbReference type="KEGG" id="gsn:YC6258_03202"/>
<organism evidence="1 2">
    <name type="scientific">Gynuella sunshinyii YC6258</name>
    <dbReference type="NCBI Taxonomy" id="1445510"/>
    <lineage>
        <taxon>Bacteria</taxon>
        <taxon>Pseudomonadati</taxon>
        <taxon>Pseudomonadota</taxon>
        <taxon>Gammaproteobacteria</taxon>
        <taxon>Oceanospirillales</taxon>
        <taxon>Saccharospirillaceae</taxon>
        <taxon>Gynuella</taxon>
    </lineage>
</organism>
<dbReference type="HOGENOM" id="CLU_053324_0_1_6"/>
<dbReference type="STRING" id="1445510.YC6258_03202"/>
<protein>
    <recommendedName>
        <fullName evidence="3">DUF1853 family protein</fullName>
    </recommendedName>
</protein>